<organism evidence="2 3">
    <name type="scientific">Stylophora pistillata</name>
    <name type="common">Smooth cauliflower coral</name>
    <dbReference type="NCBI Taxonomy" id="50429"/>
    <lineage>
        <taxon>Eukaryota</taxon>
        <taxon>Metazoa</taxon>
        <taxon>Cnidaria</taxon>
        <taxon>Anthozoa</taxon>
        <taxon>Hexacorallia</taxon>
        <taxon>Scleractinia</taxon>
        <taxon>Astrocoeniina</taxon>
        <taxon>Pocilloporidae</taxon>
        <taxon>Stylophora</taxon>
    </lineage>
</organism>
<dbReference type="GO" id="GO:0036297">
    <property type="term" value="P:interstrand cross-link repair"/>
    <property type="evidence" value="ECO:0007669"/>
    <property type="project" value="InterPro"/>
</dbReference>
<proteinExistence type="predicted"/>
<evidence type="ECO:0000313" key="3">
    <source>
        <dbReference type="Proteomes" id="UP000225706"/>
    </source>
</evidence>
<dbReference type="AlphaFoldDB" id="A0A2B4SVH9"/>
<comment type="caution">
    <text evidence="2">The sequence shown here is derived from an EMBL/GenBank/DDBJ whole genome shotgun (WGS) entry which is preliminary data.</text>
</comment>
<evidence type="ECO:0000313" key="2">
    <source>
        <dbReference type="EMBL" id="PFX34684.1"/>
    </source>
</evidence>
<sequence length="815" mass="90316">MLKMADHQVKTIQRFSPLKPIAAPEIVIHTVSKRKSIVLLSNGSQFLYILVDDSVEHTFRFPNSVTTVRVQEHNAAGKRQVLVGTVDGHIFAVSLPENLTKSSRLITFTDPKPDITAETAKQKKCVEHDIFGELLAGGNNDVTETVNKQSLTANKFMTVVDMESAVLYEPNLRTFMTIKENVVCCRALKQGYLFSVFCPISQQNDLGMMTYAPLPVFKGMITAESELEKGSLWNNVPQLCCVQARGNVSCLSSCLTIEQSLFSKLFHCDASLLDTPVIIFACEDGQVLFWPVSSFALTNANIETRVSECQFSPQLMYHLEQRLVATYAARLYYSEDLSICPSTASETEVRNCKHKQESDGCCNALVFVGGCDKIIIVSEGKHLSDKSEEGNTINFTRHTIIGPVLCSCMSSSHDTLIHSTGKEIFITKLSLNCEMNAAKSGATFLSSSKLASLNMLTVQVPNVSVLCCVNKKRKGNGTKTQVYALTVSGKLVLFSLPELQDGEQPIASNVSSQMVGEKVKSYLQEIETQTAELVRINESIEKANKTLKELNEIIHIASRVTEKVGDTTLPLSCSFTPTVVCHSSSGHNSLSLLCKVINQGNLMLPPSWSLMVHIQGKEPWQSCTPVAACSMGRSIPLRTTHSGEVTKITIAVDKSFSSSFHFIVEGYLYCDLNSLLADLRNGTNQIHFFKMPVENIVIPVRQKVFDTLHWVQPTQLGPQVQTDCTIPNSKEEILQTVDRLNSTINNVPVITCGTSRNQMRAYDVQKQLEKLQDLHKCVILLEDEMSMGTDKRESIAVKRTLWALYEKVRGVILMI</sequence>
<evidence type="ECO:0000256" key="1">
    <source>
        <dbReference type="SAM" id="Coils"/>
    </source>
</evidence>
<protein>
    <submittedName>
        <fullName evidence="2">Fanconi anemia-associated protein of 100 kDa</fullName>
    </submittedName>
</protein>
<keyword evidence="1" id="KW-0175">Coiled coil</keyword>
<dbReference type="PANTHER" id="PTHR14890:SF1">
    <property type="entry name" value="FANCONI ANEMIA CORE COMPLEX-ASSOCIATED PROTEIN 100"/>
    <property type="match status" value="1"/>
</dbReference>
<accession>A0A2B4SVH9</accession>
<dbReference type="GO" id="GO:0005654">
    <property type="term" value="C:nucleoplasm"/>
    <property type="evidence" value="ECO:0007669"/>
    <property type="project" value="TreeGrafter"/>
</dbReference>
<dbReference type="Proteomes" id="UP000225706">
    <property type="component" value="Unassembled WGS sequence"/>
</dbReference>
<dbReference type="OrthoDB" id="6495021at2759"/>
<keyword evidence="3" id="KW-1185">Reference proteome</keyword>
<dbReference type="Pfam" id="PF15146">
    <property type="entry name" value="FANCAA"/>
    <property type="match status" value="1"/>
</dbReference>
<name>A0A2B4SVH9_STYPI</name>
<dbReference type="GO" id="GO:0043240">
    <property type="term" value="C:Fanconi anaemia nuclear complex"/>
    <property type="evidence" value="ECO:0007669"/>
    <property type="project" value="InterPro"/>
</dbReference>
<gene>
    <name evidence="2" type="primary">Faap100</name>
    <name evidence="2" type="ORF">AWC38_SpisGene438</name>
</gene>
<dbReference type="InterPro" id="IPR029251">
    <property type="entry name" value="Faap100"/>
</dbReference>
<feature type="coiled-coil region" evidence="1">
    <location>
        <begin position="526"/>
        <end position="560"/>
    </location>
</feature>
<dbReference type="STRING" id="50429.A0A2B4SVH9"/>
<reference evidence="3" key="1">
    <citation type="journal article" date="2017" name="bioRxiv">
        <title>Comparative analysis of the genomes of Stylophora pistillata and Acropora digitifera provides evidence for extensive differences between species of corals.</title>
        <authorList>
            <person name="Voolstra C.R."/>
            <person name="Li Y."/>
            <person name="Liew Y.J."/>
            <person name="Baumgarten S."/>
            <person name="Zoccola D."/>
            <person name="Flot J.-F."/>
            <person name="Tambutte S."/>
            <person name="Allemand D."/>
            <person name="Aranda M."/>
        </authorList>
    </citation>
    <scope>NUCLEOTIDE SEQUENCE [LARGE SCALE GENOMIC DNA]</scope>
</reference>
<dbReference type="PANTHER" id="PTHR14890">
    <property type="entry name" value="FANCONI ANEMIA CORE COMPLEX-ASSOCIATED PROTEIN 100"/>
    <property type="match status" value="1"/>
</dbReference>
<dbReference type="EMBL" id="LSMT01000003">
    <property type="protein sequence ID" value="PFX34684.1"/>
    <property type="molecule type" value="Genomic_DNA"/>
</dbReference>